<protein>
    <submittedName>
        <fullName evidence="1">Uncharacterized protein</fullName>
    </submittedName>
</protein>
<reference evidence="1" key="1">
    <citation type="submission" date="2023-07" db="EMBL/GenBank/DDBJ databases">
        <title>A collection of bacterial strains from the Burkholderia cepacia Research Laboratory and Repository.</title>
        <authorList>
            <person name="Lipuma J."/>
            <person name="Spilker T."/>
            <person name="Caverly L."/>
        </authorList>
    </citation>
    <scope>NUCLEOTIDE SEQUENCE</scope>
    <source>
        <strain evidence="1">AU42020</strain>
    </source>
</reference>
<proteinExistence type="predicted"/>
<dbReference type="RefSeq" id="WP_301757561.1">
    <property type="nucleotide sequence ID" value="NZ_JAUJSQ010000026.1"/>
</dbReference>
<dbReference type="EMBL" id="JAUJSQ010000026">
    <property type="protein sequence ID" value="MDN7936399.1"/>
    <property type="molecule type" value="Genomic_DNA"/>
</dbReference>
<keyword evidence="2" id="KW-1185">Reference proteome</keyword>
<feature type="non-terminal residue" evidence="1">
    <location>
        <position position="1"/>
    </location>
</feature>
<comment type="caution">
    <text evidence="1">The sequence shown here is derived from an EMBL/GenBank/DDBJ whole genome shotgun (WGS) entry which is preliminary data.</text>
</comment>
<name>A0ABT8PML1_9BURK</name>
<dbReference type="Proteomes" id="UP001171606">
    <property type="component" value="Unassembled WGS sequence"/>
</dbReference>
<organism evidence="1 2">
    <name type="scientific">Burkholderia metallica</name>
    <dbReference type="NCBI Taxonomy" id="488729"/>
    <lineage>
        <taxon>Bacteria</taxon>
        <taxon>Pseudomonadati</taxon>
        <taxon>Pseudomonadota</taxon>
        <taxon>Betaproteobacteria</taxon>
        <taxon>Burkholderiales</taxon>
        <taxon>Burkholderiaceae</taxon>
        <taxon>Burkholderia</taxon>
        <taxon>Burkholderia cepacia complex</taxon>
    </lineage>
</organism>
<gene>
    <name evidence="1" type="ORF">QZM52_34530</name>
</gene>
<evidence type="ECO:0000313" key="2">
    <source>
        <dbReference type="Proteomes" id="UP001171606"/>
    </source>
</evidence>
<accession>A0ABT8PML1</accession>
<evidence type="ECO:0000313" key="1">
    <source>
        <dbReference type="EMBL" id="MDN7936399.1"/>
    </source>
</evidence>
<sequence>FQHRHNLLDTEALAFHHTAPFILKKSAENSLTSWHCLLGAAHRGRSPRLKWSEEVRQVRIAQDGGNSSTTRQRKRGYRKISCNPLIPLVGAKGFEPSTL</sequence>